<dbReference type="SUPFAM" id="SSF56601">
    <property type="entry name" value="beta-lactamase/transpeptidase-like"/>
    <property type="match status" value="1"/>
</dbReference>
<dbReference type="InterPro" id="IPR000667">
    <property type="entry name" value="Peptidase_S13"/>
</dbReference>
<dbReference type="PRINTS" id="PR00922">
    <property type="entry name" value="DADACBPTASE3"/>
</dbReference>
<dbReference type="InterPro" id="IPR012338">
    <property type="entry name" value="Beta-lactam/transpept-like"/>
</dbReference>
<feature type="compositionally biased region" description="Pro residues" evidence="3">
    <location>
        <begin position="57"/>
        <end position="66"/>
    </location>
</feature>
<proteinExistence type="inferred from homology"/>
<feature type="transmembrane region" description="Helical" evidence="4">
    <location>
        <begin position="21"/>
        <end position="42"/>
    </location>
</feature>
<comment type="similarity">
    <text evidence="1">Belongs to the peptidase S13 family.</text>
</comment>
<evidence type="ECO:0000256" key="2">
    <source>
        <dbReference type="ARBA" id="ARBA00022801"/>
    </source>
</evidence>
<dbReference type="GO" id="GO:0004180">
    <property type="term" value="F:carboxypeptidase activity"/>
    <property type="evidence" value="ECO:0007669"/>
    <property type="project" value="UniProtKB-KW"/>
</dbReference>
<protein>
    <submittedName>
        <fullName evidence="5">D-alanyl-D-alanine carboxypeptidase</fullName>
    </submittedName>
</protein>
<dbReference type="RefSeq" id="WP_284292049.1">
    <property type="nucleotide sequence ID" value="NZ_BSUK01000001.1"/>
</dbReference>
<keyword evidence="6" id="KW-1185">Reference proteome</keyword>
<evidence type="ECO:0000313" key="5">
    <source>
        <dbReference type="EMBL" id="GMA22928.1"/>
    </source>
</evidence>
<dbReference type="Pfam" id="PF02113">
    <property type="entry name" value="Peptidase_S13"/>
    <property type="match status" value="2"/>
</dbReference>
<feature type="region of interest" description="Disordered" evidence="3">
    <location>
        <begin position="52"/>
        <end position="87"/>
    </location>
</feature>
<dbReference type="PANTHER" id="PTHR30023">
    <property type="entry name" value="D-ALANYL-D-ALANINE CARBOXYPEPTIDASE"/>
    <property type="match status" value="1"/>
</dbReference>
<dbReference type="Gene3D" id="3.40.710.10">
    <property type="entry name" value="DD-peptidase/beta-lactamase superfamily"/>
    <property type="match status" value="2"/>
</dbReference>
<dbReference type="Proteomes" id="UP001157091">
    <property type="component" value="Unassembled WGS sequence"/>
</dbReference>
<keyword evidence="5" id="KW-0645">Protease</keyword>
<keyword evidence="4" id="KW-1133">Transmembrane helix</keyword>
<organism evidence="5 6">
    <name type="scientific">Luteimicrobium album</name>
    <dbReference type="NCBI Taxonomy" id="1054550"/>
    <lineage>
        <taxon>Bacteria</taxon>
        <taxon>Bacillati</taxon>
        <taxon>Actinomycetota</taxon>
        <taxon>Actinomycetes</taxon>
        <taxon>Micrococcales</taxon>
        <taxon>Luteimicrobium</taxon>
    </lineage>
</organism>
<evidence type="ECO:0000256" key="1">
    <source>
        <dbReference type="ARBA" id="ARBA00006096"/>
    </source>
</evidence>
<keyword evidence="4" id="KW-0812">Transmembrane</keyword>
<keyword evidence="2" id="KW-0378">Hydrolase</keyword>
<keyword evidence="5" id="KW-0121">Carboxypeptidase</keyword>
<gene>
    <name evidence="5" type="primary">dacB</name>
    <name evidence="5" type="ORF">GCM10025864_06870</name>
</gene>
<sequence>MSQAGPLPATSKLRGSRMGRTLRVTSIAVAAAVVLAGGYAVADANDVVPGVLTTAPEPTPPPPFPTAPAASALAKPSPAAGLSEDAPAPSSATVAAATSTLVHGKAMGSHVGVQVVDRLTGDVLAASGANDTYVPASTQKLLTGVAALTELDPSSTLTTKVVQGSGSTIVLVGGGDQLLAAGKGSASKVEGRAGLADLATQVADALELQGRTTVHLALDDSLFTGPSASSTWDPGFLDDGYVAHVSALAVDEGRMTDDEYAHRYDDPAMNAAEAFAAALAKAGVEVEGIKRGEAPANGAELGRVESAPVRDVVAYALELSDNTITEGLGRLVADAGGLPTSFDGATKAVLASVGRLGVDLDGARLVDCSGLGKGSRLSPRQLGDVLALITSDDHPELTGIVSMLPISGLRGTLDDRFLDSDARGMVRAKTGSLNGVTSLAGTLVTKDGRELLFVVMADETGAVGQWGPRAALDAFVSTLASCGCS</sequence>
<evidence type="ECO:0000256" key="4">
    <source>
        <dbReference type="SAM" id="Phobius"/>
    </source>
</evidence>
<feature type="compositionally biased region" description="Low complexity" evidence="3">
    <location>
        <begin position="67"/>
        <end position="87"/>
    </location>
</feature>
<evidence type="ECO:0000256" key="3">
    <source>
        <dbReference type="SAM" id="MobiDB-lite"/>
    </source>
</evidence>
<dbReference type="NCBIfam" id="TIGR00666">
    <property type="entry name" value="PBP4"/>
    <property type="match status" value="1"/>
</dbReference>
<dbReference type="PANTHER" id="PTHR30023:SF0">
    <property type="entry name" value="PENICILLIN-SENSITIVE CARBOXYPEPTIDASE A"/>
    <property type="match status" value="1"/>
</dbReference>
<accession>A0ABQ6HZ03</accession>
<reference evidence="6" key="1">
    <citation type="journal article" date="2019" name="Int. J. Syst. Evol. Microbiol.">
        <title>The Global Catalogue of Microorganisms (GCM) 10K type strain sequencing project: providing services to taxonomists for standard genome sequencing and annotation.</title>
        <authorList>
            <consortium name="The Broad Institute Genomics Platform"/>
            <consortium name="The Broad Institute Genome Sequencing Center for Infectious Disease"/>
            <person name="Wu L."/>
            <person name="Ma J."/>
        </authorList>
    </citation>
    <scope>NUCLEOTIDE SEQUENCE [LARGE SCALE GENOMIC DNA]</scope>
    <source>
        <strain evidence="6">NBRC 106348</strain>
    </source>
</reference>
<name>A0ABQ6HZ03_9MICO</name>
<dbReference type="EMBL" id="BSUK01000001">
    <property type="protein sequence ID" value="GMA22928.1"/>
    <property type="molecule type" value="Genomic_DNA"/>
</dbReference>
<evidence type="ECO:0000313" key="6">
    <source>
        <dbReference type="Proteomes" id="UP001157091"/>
    </source>
</evidence>
<comment type="caution">
    <text evidence="5">The sequence shown here is derived from an EMBL/GenBank/DDBJ whole genome shotgun (WGS) entry which is preliminary data.</text>
</comment>
<keyword evidence="4" id="KW-0472">Membrane</keyword>